<evidence type="ECO:0000256" key="2">
    <source>
        <dbReference type="ARBA" id="ARBA00023163"/>
    </source>
</evidence>
<dbReference type="PANTHER" id="PTHR33124">
    <property type="entry name" value="TRANSCRIPTION FACTOR IBH1-LIKE 1"/>
    <property type="match status" value="1"/>
</dbReference>
<evidence type="ECO:0000259" key="3">
    <source>
        <dbReference type="Pfam" id="PF26576"/>
    </source>
</evidence>
<evidence type="ECO:0000313" key="5">
    <source>
        <dbReference type="Proteomes" id="UP001457282"/>
    </source>
</evidence>
<feature type="domain" description="IBH1-like N-terminal" evidence="3">
    <location>
        <begin position="18"/>
        <end position="85"/>
    </location>
</feature>
<evidence type="ECO:0000256" key="1">
    <source>
        <dbReference type="ARBA" id="ARBA00023015"/>
    </source>
</evidence>
<dbReference type="PANTHER" id="PTHR33124:SF109">
    <property type="entry name" value="TRANSCRIPTION FACTOR IBH1"/>
    <property type="match status" value="1"/>
</dbReference>
<dbReference type="InterPro" id="IPR044660">
    <property type="entry name" value="IBH1-like"/>
</dbReference>
<dbReference type="AlphaFoldDB" id="A0AAW1XA49"/>
<protein>
    <recommendedName>
        <fullName evidence="3">IBH1-like N-terminal domain-containing protein</fullName>
    </recommendedName>
</protein>
<sequence>MSSSTTTTTSGVTLNPKSCRIKFARRFLRSLAQIKKQKLPSSSSSEEEIRMRSKGIKMAAYYSMARAVGPRMNWSRAFLFKLRNRVRHPKLVKKKKKKRVIMRSNKASRSVSSVHMDRGNKLRELVPGGKSMDFCSLLEETAHYITCLSTQVKVMQAIADHLSK</sequence>
<keyword evidence="2" id="KW-0804">Transcription</keyword>
<evidence type="ECO:0000313" key="4">
    <source>
        <dbReference type="EMBL" id="KAK9932743.1"/>
    </source>
</evidence>
<dbReference type="Pfam" id="PF26576">
    <property type="entry name" value="IBH1_N"/>
    <property type="match status" value="1"/>
</dbReference>
<dbReference type="GO" id="GO:0006355">
    <property type="term" value="P:regulation of DNA-templated transcription"/>
    <property type="evidence" value="ECO:0007669"/>
    <property type="project" value="InterPro"/>
</dbReference>
<keyword evidence="5" id="KW-1185">Reference proteome</keyword>
<dbReference type="EMBL" id="JBEDUW010000004">
    <property type="protein sequence ID" value="KAK9932743.1"/>
    <property type="molecule type" value="Genomic_DNA"/>
</dbReference>
<dbReference type="Proteomes" id="UP001457282">
    <property type="component" value="Unassembled WGS sequence"/>
</dbReference>
<reference evidence="4 5" key="1">
    <citation type="journal article" date="2023" name="G3 (Bethesda)">
        <title>A chromosome-length genome assembly and annotation of blackberry (Rubus argutus, cv. 'Hillquist').</title>
        <authorList>
            <person name="Bruna T."/>
            <person name="Aryal R."/>
            <person name="Dudchenko O."/>
            <person name="Sargent D.J."/>
            <person name="Mead D."/>
            <person name="Buti M."/>
            <person name="Cavallini A."/>
            <person name="Hytonen T."/>
            <person name="Andres J."/>
            <person name="Pham M."/>
            <person name="Weisz D."/>
            <person name="Mascagni F."/>
            <person name="Usai G."/>
            <person name="Natali L."/>
            <person name="Bassil N."/>
            <person name="Fernandez G.E."/>
            <person name="Lomsadze A."/>
            <person name="Armour M."/>
            <person name="Olukolu B."/>
            <person name="Poorten T."/>
            <person name="Britton C."/>
            <person name="Davik J."/>
            <person name="Ashrafi H."/>
            <person name="Aiden E.L."/>
            <person name="Borodovsky M."/>
            <person name="Worthington M."/>
        </authorList>
    </citation>
    <scope>NUCLEOTIDE SEQUENCE [LARGE SCALE GENOMIC DNA]</scope>
    <source>
        <strain evidence="4">PI 553951</strain>
    </source>
</reference>
<name>A0AAW1XA49_RUBAR</name>
<proteinExistence type="predicted"/>
<dbReference type="InterPro" id="IPR059002">
    <property type="entry name" value="IBH1_N"/>
</dbReference>
<gene>
    <name evidence="4" type="ORF">M0R45_019967</name>
</gene>
<keyword evidence="1" id="KW-0805">Transcription regulation</keyword>
<organism evidence="4 5">
    <name type="scientific">Rubus argutus</name>
    <name type="common">Southern blackberry</name>
    <dbReference type="NCBI Taxonomy" id="59490"/>
    <lineage>
        <taxon>Eukaryota</taxon>
        <taxon>Viridiplantae</taxon>
        <taxon>Streptophyta</taxon>
        <taxon>Embryophyta</taxon>
        <taxon>Tracheophyta</taxon>
        <taxon>Spermatophyta</taxon>
        <taxon>Magnoliopsida</taxon>
        <taxon>eudicotyledons</taxon>
        <taxon>Gunneridae</taxon>
        <taxon>Pentapetalae</taxon>
        <taxon>rosids</taxon>
        <taxon>fabids</taxon>
        <taxon>Rosales</taxon>
        <taxon>Rosaceae</taxon>
        <taxon>Rosoideae</taxon>
        <taxon>Rosoideae incertae sedis</taxon>
        <taxon>Rubus</taxon>
    </lineage>
</organism>
<accession>A0AAW1XA49</accession>
<comment type="caution">
    <text evidence="4">The sequence shown here is derived from an EMBL/GenBank/DDBJ whole genome shotgun (WGS) entry which is preliminary data.</text>
</comment>